<evidence type="ECO:0000313" key="2">
    <source>
        <dbReference type="Proteomes" id="UP000770015"/>
    </source>
</evidence>
<name>A0A9P8UZU7_9PEZI</name>
<proteinExistence type="predicted"/>
<dbReference type="EMBL" id="JAGSXJ010000036">
    <property type="protein sequence ID" value="KAH6666493.1"/>
    <property type="molecule type" value="Genomic_DNA"/>
</dbReference>
<sequence length="133" mass="13969">MSCPRNVLPDSSAVVPDGVWAGLIPYADSTAMKAMQICCETETINTGGPNNCTLWCELPDSMIDAGKDGNNIDKGDVLEQFMDCIGRHEKEAGLNRTVPSIYGISAAPSASRLPSLAQLGVAALGVALAMQWA</sequence>
<comment type="caution">
    <text evidence="1">The sequence shown here is derived from an EMBL/GenBank/DDBJ whole genome shotgun (WGS) entry which is preliminary data.</text>
</comment>
<dbReference type="AlphaFoldDB" id="A0A9P8UZU7"/>
<evidence type="ECO:0000313" key="1">
    <source>
        <dbReference type="EMBL" id="KAH6666493.1"/>
    </source>
</evidence>
<reference evidence="1" key="1">
    <citation type="journal article" date="2021" name="Nat. Commun.">
        <title>Genetic determinants of endophytism in the Arabidopsis root mycobiome.</title>
        <authorList>
            <person name="Mesny F."/>
            <person name="Miyauchi S."/>
            <person name="Thiergart T."/>
            <person name="Pickel B."/>
            <person name="Atanasova L."/>
            <person name="Karlsson M."/>
            <person name="Huettel B."/>
            <person name="Barry K.W."/>
            <person name="Haridas S."/>
            <person name="Chen C."/>
            <person name="Bauer D."/>
            <person name="Andreopoulos W."/>
            <person name="Pangilinan J."/>
            <person name="LaButti K."/>
            <person name="Riley R."/>
            <person name="Lipzen A."/>
            <person name="Clum A."/>
            <person name="Drula E."/>
            <person name="Henrissat B."/>
            <person name="Kohler A."/>
            <person name="Grigoriev I.V."/>
            <person name="Martin F.M."/>
            <person name="Hacquard S."/>
        </authorList>
    </citation>
    <scope>NUCLEOTIDE SEQUENCE</scope>
    <source>
        <strain evidence="1">MPI-SDFR-AT-0117</strain>
    </source>
</reference>
<gene>
    <name evidence="1" type="ORF">F5X68DRAFT_195145</name>
</gene>
<dbReference type="OrthoDB" id="10516673at2759"/>
<dbReference type="Proteomes" id="UP000770015">
    <property type="component" value="Unassembled WGS sequence"/>
</dbReference>
<organism evidence="1 2">
    <name type="scientific">Plectosphaerella plurivora</name>
    <dbReference type="NCBI Taxonomy" id="936078"/>
    <lineage>
        <taxon>Eukaryota</taxon>
        <taxon>Fungi</taxon>
        <taxon>Dikarya</taxon>
        <taxon>Ascomycota</taxon>
        <taxon>Pezizomycotina</taxon>
        <taxon>Sordariomycetes</taxon>
        <taxon>Hypocreomycetidae</taxon>
        <taxon>Glomerellales</taxon>
        <taxon>Plectosphaerellaceae</taxon>
        <taxon>Plectosphaerella</taxon>
    </lineage>
</organism>
<protein>
    <submittedName>
        <fullName evidence="1">Uncharacterized protein</fullName>
    </submittedName>
</protein>
<keyword evidence="2" id="KW-1185">Reference proteome</keyword>
<accession>A0A9P8UZU7</accession>